<evidence type="ECO:0000313" key="3">
    <source>
        <dbReference type="Proteomes" id="UP001139559"/>
    </source>
</evidence>
<keyword evidence="3" id="KW-1185">Reference proteome</keyword>
<dbReference type="Proteomes" id="UP001139559">
    <property type="component" value="Unassembled WGS sequence"/>
</dbReference>
<reference evidence="2" key="1">
    <citation type="submission" date="2021-11" db="EMBL/GenBank/DDBJ databases">
        <title>Vibrio ZSDE26 sp. nov. and Vibrio ZSDZ34 sp. nov., isolated from coastal seawater in Qingdao.</title>
        <authorList>
            <person name="Zhang P."/>
        </authorList>
    </citation>
    <scope>NUCLEOTIDE SEQUENCE</scope>
    <source>
        <strain evidence="2">ZSDE26</strain>
    </source>
</reference>
<feature type="signal peptide" evidence="1">
    <location>
        <begin position="1"/>
        <end position="24"/>
    </location>
</feature>
<dbReference type="InterPro" id="IPR021747">
    <property type="entry name" value="DUF3313"/>
</dbReference>
<proteinExistence type="predicted"/>
<evidence type="ECO:0000313" key="2">
    <source>
        <dbReference type="EMBL" id="MCK6263977.1"/>
    </source>
</evidence>
<gene>
    <name evidence="2" type="ORF">KP803_11920</name>
</gene>
<dbReference type="EMBL" id="JAJHVV010000007">
    <property type="protein sequence ID" value="MCK6263977.1"/>
    <property type="molecule type" value="Genomic_DNA"/>
</dbReference>
<organism evidence="2 3">
    <name type="scientific">Vibrio amylolyticus</name>
    <dbReference type="NCBI Taxonomy" id="2847292"/>
    <lineage>
        <taxon>Bacteria</taxon>
        <taxon>Pseudomonadati</taxon>
        <taxon>Pseudomonadota</taxon>
        <taxon>Gammaproteobacteria</taxon>
        <taxon>Vibrionales</taxon>
        <taxon>Vibrionaceae</taxon>
        <taxon>Vibrio</taxon>
    </lineage>
</organism>
<sequence length="227" mass="24646">MSNCFLKPLILVVFGLALIGCSSAPHIHATKFTSYDDFSAGPEGGVDLVWARIGLRSPERLTSTLDEYDSVVIDQVFVVAEEGSIDEEQIEELTSYLVERLKQKITPYKAIVDEPNENTLRLSVALSNVETPNPILAVTSSVLPYGLAISTISKITTGEHTNVGSATIELLVSDAQTGKPLFAAIDREAGNKDFSTMIDALDDAKDAINFWVDRLGVTLQGPNYPEK</sequence>
<name>A0A9X2BK01_9VIBR</name>
<accession>A0A9X2BK01</accession>
<keyword evidence="1" id="KW-0732">Signal</keyword>
<dbReference type="Pfam" id="PF11769">
    <property type="entry name" value="DUF3313"/>
    <property type="match status" value="1"/>
</dbReference>
<dbReference type="RefSeq" id="WP_248009065.1">
    <property type="nucleotide sequence ID" value="NZ_JAJHVV010000007.1"/>
</dbReference>
<comment type="caution">
    <text evidence="2">The sequence shown here is derived from an EMBL/GenBank/DDBJ whole genome shotgun (WGS) entry which is preliminary data.</text>
</comment>
<dbReference type="AlphaFoldDB" id="A0A9X2BK01"/>
<feature type="chain" id="PRO_5040797725" evidence="1">
    <location>
        <begin position="25"/>
        <end position="227"/>
    </location>
</feature>
<protein>
    <submittedName>
        <fullName evidence="2">DUF3313 domain-containing protein</fullName>
    </submittedName>
</protein>
<evidence type="ECO:0000256" key="1">
    <source>
        <dbReference type="SAM" id="SignalP"/>
    </source>
</evidence>
<dbReference type="PROSITE" id="PS51257">
    <property type="entry name" value="PROKAR_LIPOPROTEIN"/>
    <property type="match status" value="1"/>
</dbReference>